<dbReference type="InterPro" id="IPR020631">
    <property type="entry name" value="THF_DH/CycHdrlase_NAD-bd_dom"/>
</dbReference>
<comment type="subunit">
    <text evidence="2 12">Homodimer.</text>
</comment>
<evidence type="ECO:0000256" key="4">
    <source>
        <dbReference type="ARBA" id="ARBA00022605"/>
    </source>
</evidence>
<evidence type="ECO:0000256" key="11">
    <source>
        <dbReference type="ARBA" id="ARBA00023268"/>
    </source>
</evidence>
<dbReference type="PRINTS" id="PR00085">
    <property type="entry name" value="THFDHDRGNASE"/>
</dbReference>
<keyword evidence="11 12" id="KW-0511">Multifunctional enzyme</keyword>
<keyword evidence="6 12" id="KW-0378">Hydrolase</keyword>
<dbReference type="PANTHER" id="PTHR48099:SF5">
    <property type="entry name" value="C-1-TETRAHYDROFOLATE SYNTHASE, CYTOPLASMIC"/>
    <property type="match status" value="1"/>
</dbReference>
<dbReference type="Pfam" id="PF00583">
    <property type="entry name" value="Acetyltransf_1"/>
    <property type="match status" value="1"/>
</dbReference>
<feature type="binding site" evidence="12">
    <location>
        <position position="231"/>
    </location>
    <ligand>
        <name>NADP(+)</name>
        <dbReference type="ChEBI" id="CHEBI:58349"/>
    </ligand>
</feature>
<dbReference type="InterPro" id="IPR046346">
    <property type="entry name" value="Aminoacid_DH-like_N_sf"/>
</dbReference>
<dbReference type="AlphaFoldDB" id="A0A1B9C250"/>
<dbReference type="HAMAP" id="MF_01576">
    <property type="entry name" value="THF_DHG_CYH"/>
    <property type="match status" value="1"/>
</dbReference>
<sequence>MSARMLDGRTLSKEIRASLFERSLRIKNNGRAPGLAVILVGNDPASKVYVRNKSKACDECGVMSKVFLFPKTVSEHELVELIEELNASNEIDGILVQLPLPEHVNVRNIIGCISASKDVDGFHLYNVGGLVVGGTIFPPCTPYGVQLFLETAKIEVSGKNVVIVGASNIVGKPMALMLLQKGATVSICHIKTNDLSLYTRLADILIVAAGKPGLITADMVKNDVVVIDVGINRMPPDGSITGDVDFDNVKHKASWITPVPGGVGPMTVTMLIENTIKAAELRMSINNLEVTKWSNKIRCKDYPNYLVKFDMPTVIIAGTENEVKECYEVYRQLRPALTRKSFTEQILRQMKSDNYKIACIKKDGKVVACAGFRILETLSWGKALYIDDLITDEMSRNRGHASHLITWLQEEAKRLSCKQLHLDSGFARINAHRFYQNSGFHIRSIHFSKEL</sequence>
<dbReference type="SUPFAM" id="SSF53223">
    <property type="entry name" value="Aminoacid dehydrogenase-like, N-terminal domain"/>
    <property type="match status" value="1"/>
</dbReference>
<comment type="catalytic activity">
    <reaction evidence="12">
        <text>(6R)-5,10-methylene-5,6,7,8-tetrahydrofolate + NADP(+) = (6R)-5,10-methenyltetrahydrofolate + NADPH</text>
        <dbReference type="Rhea" id="RHEA:22812"/>
        <dbReference type="ChEBI" id="CHEBI:15636"/>
        <dbReference type="ChEBI" id="CHEBI:57455"/>
        <dbReference type="ChEBI" id="CHEBI:57783"/>
        <dbReference type="ChEBI" id="CHEBI:58349"/>
        <dbReference type="EC" id="1.5.1.5"/>
    </reaction>
</comment>
<gene>
    <name evidence="12" type="primary">folD</name>
    <name evidence="14" type="ORF">BBC27_05100</name>
</gene>
<dbReference type="GO" id="GO:0004477">
    <property type="term" value="F:methenyltetrahydrofolate cyclohydrolase activity"/>
    <property type="evidence" value="ECO:0007669"/>
    <property type="project" value="UniProtKB-UniRule"/>
</dbReference>
<dbReference type="GO" id="GO:0035999">
    <property type="term" value="P:tetrahydrofolate interconversion"/>
    <property type="evidence" value="ECO:0007669"/>
    <property type="project" value="UniProtKB-UniRule"/>
</dbReference>
<dbReference type="EMBL" id="MASQ01000006">
    <property type="protein sequence ID" value="OCB04031.1"/>
    <property type="molecule type" value="Genomic_DNA"/>
</dbReference>
<dbReference type="GO" id="GO:0004488">
    <property type="term" value="F:methylenetetrahydrofolate dehydrogenase (NADP+) activity"/>
    <property type="evidence" value="ECO:0007669"/>
    <property type="project" value="UniProtKB-UniRule"/>
</dbReference>
<comment type="caution">
    <text evidence="14">The sequence shown here is derived from an EMBL/GenBank/DDBJ whole genome shotgun (WGS) entry which is preliminary data.</text>
</comment>
<keyword evidence="7 12" id="KW-0521">NADP</keyword>
<dbReference type="Pfam" id="PF02882">
    <property type="entry name" value="THF_DHG_CYH_C"/>
    <property type="match status" value="1"/>
</dbReference>
<dbReference type="Pfam" id="PF00763">
    <property type="entry name" value="THF_DHG_CYH"/>
    <property type="match status" value="1"/>
</dbReference>
<comment type="function">
    <text evidence="12">Catalyzes the oxidation of 5,10-methylenetetrahydrofolate to 5,10-methenyltetrahydrofolate and then the hydrolysis of 5,10-methenyltetrahydrofolate to 10-formyltetrahydrofolate.</text>
</comment>
<reference evidence="14 15" key="1">
    <citation type="submission" date="2016-07" db="EMBL/GenBank/DDBJ databases">
        <title>Draft genome of a psychrotolerant acidophile Acidithiobacillus ferrivorans strain YL15.</title>
        <authorList>
            <person name="Peng T."/>
            <person name="Ma L."/>
            <person name="Nan M."/>
            <person name="An N."/>
            <person name="Wang M."/>
            <person name="Qiu G."/>
            <person name="Zeng W."/>
        </authorList>
    </citation>
    <scope>NUCLEOTIDE SEQUENCE [LARGE SCALE GENOMIC DNA]</scope>
    <source>
        <strain evidence="14 15">YL15</strain>
    </source>
</reference>
<evidence type="ECO:0000256" key="12">
    <source>
        <dbReference type="HAMAP-Rule" id="MF_01576"/>
    </source>
</evidence>
<dbReference type="EC" id="3.5.4.9" evidence="12"/>
<dbReference type="InterPro" id="IPR000672">
    <property type="entry name" value="THF_DH/CycHdrlase"/>
</dbReference>
<dbReference type="PANTHER" id="PTHR48099">
    <property type="entry name" value="C-1-TETRAHYDROFOLATE SYNTHASE, CYTOPLASMIC-RELATED"/>
    <property type="match status" value="1"/>
</dbReference>
<dbReference type="InterPro" id="IPR020867">
    <property type="entry name" value="THF_DH/CycHdrlase_CS"/>
</dbReference>
<dbReference type="PROSITE" id="PS00767">
    <property type="entry name" value="THF_DHG_CYH_2"/>
    <property type="match status" value="1"/>
</dbReference>
<proteinExistence type="inferred from homology"/>
<dbReference type="FunFam" id="3.40.50.10860:FF:000005">
    <property type="entry name" value="C-1-tetrahydrofolate synthase, cytoplasmic, putative"/>
    <property type="match status" value="1"/>
</dbReference>
<feature type="binding site" evidence="12">
    <location>
        <position position="190"/>
    </location>
    <ligand>
        <name>NADP(+)</name>
        <dbReference type="ChEBI" id="CHEBI:58349"/>
    </ligand>
</feature>
<evidence type="ECO:0000313" key="15">
    <source>
        <dbReference type="Proteomes" id="UP000093129"/>
    </source>
</evidence>
<dbReference type="EC" id="1.5.1.5" evidence="12"/>
<dbReference type="InterPro" id="IPR020630">
    <property type="entry name" value="THF_DH/CycHdrlase_cat_dom"/>
</dbReference>
<keyword evidence="3 12" id="KW-0554">One-carbon metabolism</keyword>
<dbReference type="Proteomes" id="UP000093129">
    <property type="component" value="Unassembled WGS sequence"/>
</dbReference>
<dbReference type="GO" id="GO:0006164">
    <property type="term" value="P:purine nucleotide biosynthetic process"/>
    <property type="evidence" value="ECO:0007669"/>
    <property type="project" value="UniProtKB-KW"/>
</dbReference>
<keyword evidence="10 12" id="KW-0486">Methionine biosynthesis</keyword>
<dbReference type="Gene3D" id="3.40.50.720">
    <property type="entry name" value="NAD(P)-binding Rossmann-like Domain"/>
    <property type="match status" value="1"/>
</dbReference>
<keyword evidence="9 12" id="KW-0368">Histidine biosynthesis</keyword>
<dbReference type="PROSITE" id="PS51186">
    <property type="entry name" value="GNAT"/>
    <property type="match status" value="1"/>
</dbReference>
<dbReference type="CDD" id="cd04301">
    <property type="entry name" value="NAT_SF"/>
    <property type="match status" value="1"/>
</dbReference>
<dbReference type="GO" id="GO:0016747">
    <property type="term" value="F:acyltransferase activity, transferring groups other than amino-acyl groups"/>
    <property type="evidence" value="ECO:0007669"/>
    <property type="project" value="InterPro"/>
</dbReference>
<evidence type="ECO:0000259" key="13">
    <source>
        <dbReference type="PROSITE" id="PS51186"/>
    </source>
</evidence>
<evidence type="ECO:0000256" key="3">
    <source>
        <dbReference type="ARBA" id="ARBA00022563"/>
    </source>
</evidence>
<evidence type="ECO:0000256" key="2">
    <source>
        <dbReference type="ARBA" id="ARBA00011738"/>
    </source>
</evidence>
<dbReference type="InterPro" id="IPR016181">
    <property type="entry name" value="Acyl_CoA_acyltransferase"/>
</dbReference>
<keyword evidence="4 12" id="KW-0028">Amino-acid biosynthesis</keyword>
<accession>A0A1B9C250</accession>
<dbReference type="GO" id="GO:0009086">
    <property type="term" value="P:methionine biosynthetic process"/>
    <property type="evidence" value="ECO:0007669"/>
    <property type="project" value="UniProtKB-KW"/>
</dbReference>
<dbReference type="InterPro" id="IPR036291">
    <property type="entry name" value="NAD(P)-bd_dom_sf"/>
</dbReference>
<dbReference type="Gene3D" id="3.40.50.10860">
    <property type="entry name" value="Leucine Dehydrogenase, chain A, domain 1"/>
    <property type="match status" value="1"/>
</dbReference>
<evidence type="ECO:0000256" key="10">
    <source>
        <dbReference type="ARBA" id="ARBA00023167"/>
    </source>
</evidence>
<feature type="domain" description="N-acetyltransferase" evidence="13">
    <location>
        <begin position="313"/>
        <end position="451"/>
    </location>
</feature>
<dbReference type="InterPro" id="IPR000182">
    <property type="entry name" value="GNAT_dom"/>
</dbReference>
<dbReference type="NCBIfam" id="NF010783">
    <property type="entry name" value="PRK14186.1"/>
    <property type="match status" value="1"/>
</dbReference>
<organism evidence="14 15">
    <name type="scientific">Acidithiobacillus ferrivorans</name>
    <dbReference type="NCBI Taxonomy" id="160808"/>
    <lineage>
        <taxon>Bacteria</taxon>
        <taxon>Pseudomonadati</taxon>
        <taxon>Pseudomonadota</taxon>
        <taxon>Acidithiobacillia</taxon>
        <taxon>Acidithiobacillales</taxon>
        <taxon>Acidithiobacillaceae</taxon>
        <taxon>Acidithiobacillus</taxon>
    </lineage>
</organism>
<feature type="binding site" evidence="12">
    <location>
        <begin position="165"/>
        <end position="167"/>
    </location>
    <ligand>
        <name>NADP(+)</name>
        <dbReference type="ChEBI" id="CHEBI:58349"/>
    </ligand>
</feature>
<comment type="pathway">
    <text evidence="1 12">One-carbon metabolism; tetrahydrofolate interconversion.</text>
</comment>
<dbReference type="FunFam" id="3.40.50.720:FF:000094">
    <property type="entry name" value="Bifunctional protein FolD"/>
    <property type="match status" value="1"/>
</dbReference>
<dbReference type="PROSITE" id="PS00766">
    <property type="entry name" value="THF_DHG_CYH_1"/>
    <property type="match status" value="1"/>
</dbReference>
<evidence type="ECO:0000256" key="9">
    <source>
        <dbReference type="ARBA" id="ARBA00023102"/>
    </source>
</evidence>
<evidence type="ECO:0000256" key="1">
    <source>
        <dbReference type="ARBA" id="ARBA00004777"/>
    </source>
</evidence>
<dbReference type="GO" id="GO:0000105">
    <property type="term" value="P:L-histidine biosynthetic process"/>
    <property type="evidence" value="ECO:0007669"/>
    <property type="project" value="UniProtKB-KW"/>
</dbReference>
<name>A0A1B9C250_9PROT</name>
<evidence type="ECO:0000256" key="6">
    <source>
        <dbReference type="ARBA" id="ARBA00022801"/>
    </source>
</evidence>
<evidence type="ECO:0000256" key="7">
    <source>
        <dbReference type="ARBA" id="ARBA00022857"/>
    </source>
</evidence>
<keyword evidence="8 12" id="KW-0560">Oxidoreductase</keyword>
<comment type="catalytic activity">
    <reaction evidence="12">
        <text>(6R)-5,10-methenyltetrahydrofolate + H2O = (6R)-10-formyltetrahydrofolate + H(+)</text>
        <dbReference type="Rhea" id="RHEA:23700"/>
        <dbReference type="ChEBI" id="CHEBI:15377"/>
        <dbReference type="ChEBI" id="CHEBI:15378"/>
        <dbReference type="ChEBI" id="CHEBI:57455"/>
        <dbReference type="ChEBI" id="CHEBI:195366"/>
        <dbReference type="EC" id="3.5.4.9"/>
    </reaction>
</comment>
<dbReference type="CDD" id="cd01080">
    <property type="entry name" value="NAD_bind_m-THF_DH_Cyclohyd"/>
    <property type="match status" value="1"/>
</dbReference>
<dbReference type="SUPFAM" id="SSF55729">
    <property type="entry name" value="Acyl-CoA N-acyltransferases (Nat)"/>
    <property type="match status" value="1"/>
</dbReference>
<dbReference type="NCBIfam" id="NF008058">
    <property type="entry name" value="PRK10792.1"/>
    <property type="match status" value="1"/>
</dbReference>
<dbReference type="UniPathway" id="UPA00193"/>
<evidence type="ECO:0000313" key="14">
    <source>
        <dbReference type="EMBL" id="OCB04031.1"/>
    </source>
</evidence>
<keyword evidence="5 12" id="KW-0658">Purine biosynthesis</keyword>
<evidence type="ECO:0000256" key="8">
    <source>
        <dbReference type="ARBA" id="ARBA00023002"/>
    </source>
</evidence>
<evidence type="ECO:0000256" key="5">
    <source>
        <dbReference type="ARBA" id="ARBA00022755"/>
    </source>
</evidence>
<dbReference type="GO" id="GO:0005829">
    <property type="term" value="C:cytosol"/>
    <property type="evidence" value="ECO:0007669"/>
    <property type="project" value="TreeGrafter"/>
</dbReference>
<protein>
    <recommendedName>
        <fullName evidence="12">Bifunctional protein FolD</fullName>
    </recommendedName>
    <domain>
        <recommendedName>
            <fullName evidence="12">Methylenetetrahydrofolate dehydrogenase</fullName>
            <ecNumber evidence="12">1.5.1.5</ecNumber>
        </recommendedName>
    </domain>
    <domain>
        <recommendedName>
            <fullName evidence="12">Methenyltetrahydrofolate cyclohydrolase</fullName>
            <ecNumber evidence="12">3.5.4.9</ecNumber>
        </recommendedName>
    </domain>
</protein>
<dbReference type="Gene3D" id="3.40.630.30">
    <property type="match status" value="1"/>
</dbReference>
<dbReference type="SUPFAM" id="SSF51735">
    <property type="entry name" value="NAD(P)-binding Rossmann-fold domains"/>
    <property type="match status" value="1"/>
</dbReference>
<comment type="similarity">
    <text evidence="12">Belongs to the tetrahydrofolate dehydrogenase/cyclohydrolase family.</text>
</comment>